<evidence type="ECO:0000256" key="6">
    <source>
        <dbReference type="ARBA" id="ARBA00022683"/>
    </source>
</evidence>
<dbReference type="GO" id="GO:0009401">
    <property type="term" value="P:phosphoenolpyruvate-dependent sugar phosphotransferase system"/>
    <property type="evidence" value="ECO:0007669"/>
    <property type="project" value="UniProtKB-KW"/>
</dbReference>
<keyword evidence="5" id="KW-0808">Transferase</keyword>
<feature type="transmembrane region" description="Helical" evidence="12">
    <location>
        <begin position="251"/>
        <end position="278"/>
    </location>
</feature>
<dbReference type="PROSITE" id="PS00371">
    <property type="entry name" value="PTS_EIIA_TYPE_1_HIS"/>
    <property type="match status" value="1"/>
</dbReference>
<dbReference type="Pfam" id="PF00367">
    <property type="entry name" value="PTS_EIIB"/>
    <property type="match status" value="1"/>
</dbReference>
<evidence type="ECO:0000256" key="11">
    <source>
        <dbReference type="PROSITE-ProRule" id="PRU00421"/>
    </source>
</evidence>
<evidence type="ECO:0000256" key="2">
    <source>
        <dbReference type="ARBA" id="ARBA00022448"/>
    </source>
</evidence>
<dbReference type="NCBIfam" id="TIGR01995">
    <property type="entry name" value="PTS-II-ABC-beta"/>
    <property type="match status" value="1"/>
</dbReference>
<feature type="transmembrane region" description="Helical" evidence="12">
    <location>
        <begin position="368"/>
        <end position="387"/>
    </location>
</feature>
<dbReference type="InterPro" id="IPR036878">
    <property type="entry name" value="Glu_permease_IIB"/>
</dbReference>
<feature type="transmembrane region" description="Helical" evidence="12">
    <location>
        <begin position="143"/>
        <end position="162"/>
    </location>
</feature>
<comment type="caution">
    <text evidence="16">The sequence shown here is derived from an EMBL/GenBank/DDBJ whole genome shotgun (WGS) entry which is preliminary data.</text>
</comment>
<feature type="transmembrane region" description="Helical" evidence="12">
    <location>
        <begin position="214"/>
        <end position="239"/>
    </location>
</feature>
<dbReference type="InterPro" id="IPR001127">
    <property type="entry name" value="PTS_EIIA_1_perm"/>
</dbReference>
<gene>
    <name evidence="16" type="ORF">SAMN04489762_2783</name>
</gene>
<feature type="domain" description="PTS EIIB type-1" evidence="14">
    <location>
        <begin position="4"/>
        <end position="86"/>
    </location>
</feature>
<dbReference type="AlphaFoldDB" id="A0AAX2EHZ6"/>
<sequence length="638" mass="68293">MKYEQLAKDIIEQVGGRENVNSVVHCITRLRFKLKDENKANTEALKNMDDVVTVLKSGGQYQVVIGNHVPDVYKAVAHVGGFTGNEQASQDGDKDTNPFNKFIDIISSIFTPVLGVLAATGMIKGFNAMFLAFGVFKEESGTYQILNAVGDSLFYFFPIFLGYTAMRKFGGSHFIGMAIGAALVYPTLSGLTIGDPLYTLFSGTLFESPVHITFLGMPVILMTYSSSVIPIILATFFAAKVERGFAKIVPSVIKTFVVPFLTLLVVVPLTFLIIGPIATWAGQLIGQATLSIYDLSPIIAGLFLGAFWQIFVIFGLHWGLVPISINNLAVYGGDPVLALVFAASFAQIGAVLAVWIRIKQKKLKTLSIPAFISGIFGVTEPAIYGITLPLKRPFIISCIGGALGGAVLGITKTTGYMTGGLGIFQIPTFIGPNGFDLGFWGSFISIGVAFASAFVLTMLFGFTKENNKPDTVQEPTTPIQKEEKLAIGNDVIASPFPGSIVSLSEIKDEAFATGALGKGVAIIPSEGKLYAPASGVVSVLFPTKHAIGITANSGAEILVHIGMDTVQLDGKFFDAHVKQGDRVEKGQLLIEFDLDSIQNAGFDITTPVVVTDVKAYNLVAATEEKQVKWGEPLLTLNI</sequence>
<keyword evidence="6" id="KW-0598">Phosphotransferase system</keyword>
<dbReference type="Pfam" id="PF00358">
    <property type="entry name" value="PTS_EIIA_1"/>
    <property type="match status" value="1"/>
</dbReference>
<dbReference type="SUPFAM" id="SSF51261">
    <property type="entry name" value="Duplicated hybrid motif"/>
    <property type="match status" value="1"/>
</dbReference>
<proteinExistence type="predicted"/>
<organism evidence="16 17">
    <name type="scientific">Terribacillus saccharophilus</name>
    <dbReference type="NCBI Taxonomy" id="361277"/>
    <lineage>
        <taxon>Bacteria</taxon>
        <taxon>Bacillati</taxon>
        <taxon>Bacillota</taxon>
        <taxon>Bacilli</taxon>
        <taxon>Bacillales</taxon>
        <taxon>Bacillaceae</taxon>
        <taxon>Terribacillus</taxon>
    </lineage>
</organism>
<dbReference type="NCBIfam" id="TIGR00830">
    <property type="entry name" value="PTBA"/>
    <property type="match status" value="1"/>
</dbReference>
<evidence type="ECO:0000259" key="14">
    <source>
        <dbReference type="PROSITE" id="PS51098"/>
    </source>
</evidence>
<dbReference type="PANTHER" id="PTHR30175">
    <property type="entry name" value="PHOSPHOTRANSFERASE SYSTEM TRANSPORT PROTEIN"/>
    <property type="match status" value="1"/>
</dbReference>
<dbReference type="Pfam" id="PF02378">
    <property type="entry name" value="PTS_EIIC"/>
    <property type="match status" value="1"/>
</dbReference>
<feature type="domain" description="PTS EIIC type-1" evidence="15">
    <location>
        <begin position="104"/>
        <end position="476"/>
    </location>
</feature>
<dbReference type="InterPro" id="IPR018113">
    <property type="entry name" value="PTrfase_EIIB_Cys"/>
</dbReference>
<dbReference type="PROSITE" id="PS51103">
    <property type="entry name" value="PTS_EIIC_TYPE_1"/>
    <property type="match status" value="1"/>
</dbReference>
<feature type="transmembrane region" description="Helical" evidence="12">
    <location>
        <begin position="102"/>
        <end position="123"/>
    </location>
</feature>
<dbReference type="InterPro" id="IPR011297">
    <property type="entry name" value="PTS_IIABC_b_glu"/>
</dbReference>
<dbReference type="PROSITE" id="PS51093">
    <property type="entry name" value="PTS_EIIA_TYPE_1"/>
    <property type="match status" value="1"/>
</dbReference>
<dbReference type="FunFam" id="2.70.70.10:FF:000001">
    <property type="entry name" value="PTS system glucose-specific IIA component"/>
    <property type="match status" value="1"/>
</dbReference>
<evidence type="ECO:0000256" key="4">
    <source>
        <dbReference type="ARBA" id="ARBA00022597"/>
    </source>
</evidence>
<dbReference type="Gene3D" id="3.30.1360.60">
    <property type="entry name" value="Glucose permease domain IIB"/>
    <property type="match status" value="1"/>
</dbReference>
<evidence type="ECO:0000256" key="10">
    <source>
        <dbReference type="ARBA" id="ARBA00023136"/>
    </source>
</evidence>
<dbReference type="GO" id="GO:0008982">
    <property type="term" value="F:protein-N(PI)-phosphohistidine-sugar phosphotransferase activity"/>
    <property type="evidence" value="ECO:0007669"/>
    <property type="project" value="InterPro"/>
</dbReference>
<dbReference type="PANTHER" id="PTHR30175:SF1">
    <property type="entry name" value="PTS SYSTEM ARBUTIN-, CELLOBIOSE-, AND SALICIN-SPECIFIC EIIBC COMPONENT-RELATED"/>
    <property type="match status" value="1"/>
</dbReference>
<evidence type="ECO:0000256" key="1">
    <source>
        <dbReference type="ARBA" id="ARBA00004651"/>
    </source>
</evidence>
<dbReference type="InterPro" id="IPR011055">
    <property type="entry name" value="Dup_hybrid_motif"/>
</dbReference>
<evidence type="ECO:0000259" key="15">
    <source>
        <dbReference type="PROSITE" id="PS51103"/>
    </source>
</evidence>
<evidence type="ECO:0000256" key="12">
    <source>
        <dbReference type="SAM" id="Phobius"/>
    </source>
</evidence>
<keyword evidence="10 12" id="KW-0472">Membrane</keyword>
<keyword evidence="2" id="KW-0813">Transport</keyword>
<evidence type="ECO:0000256" key="3">
    <source>
        <dbReference type="ARBA" id="ARBA00022475"/>
    </source>
</evidence>
<evidence type="ECO:0000256" key="7">
    <source>
        <dbReference type="ARBA" id="ARBA00022692"/>
    </source>
</evidence>
<dbReference type="SUPFAM" id="SSF55604">
    <property type="entry name" value="Glucose permease domain IIB"/>
    <property type="match status" value="1"/>
</dbReference>
<keyword evidence="4" id="KW-0762">Sugar transport</keyword>
<dbReference type="InterPro" id="IPR003352">
    <property type="entry name" value="PTS_EIIC"/>
</dbReference>
<keyword evidence="3" id="KW-1003">Cell membrane</keyword>
<keyword evidence="9 12" id="KW-1133">Transmembrane helix</keyword>
<dbReference type="PROSITE" id="PS51098">
    <property type="entry name" value="PTS_EIIB_TYPE_1"/>
    <property type="match status" value="1"/>
</dbReference>
<feature type="transmembrane region" description="Helical" evidence="12">
    <location>
        <begin position="174"/>
        <end position="194"/>
    </location>
</feature>
<evidence type="ECO:0000313" key="17">
    <source>
        <dbReference type="Proteomes" id="UP000199735"/>
    </source>
</evidence>
<dbReference type="InterPro" id="IPR050558">
    <property type="entry name" value="PTS_Sugar-Specific_Components"/>
</dbReference>
<dbReference type="PROSITE" id="PS01035">
    <property type="entry name" value="PTS_EIIB_TYPE_1_CYS"/>
    <property type="match status" value="1"/>
</dbReference>
<feature type="domain" description="PTS EIIA type-1" evidence="13">
    <location>
        <begin position="508"/>
        <end position="612"/>
    </location>
</feature>
<evidence type="ECO:0000313" key="16">
    <source>
        <dbReference type="EMBL" id="SEN76476.1"/>
    </source>
</evidence>
<dbReference type="Gene3D" id="2.70.70.10">
    <property type="entry name" value="Glucose Permease (Domain IIA)"/>
    <property type="match status" value="1"/>
</dbReference>
<dbReference type="InterPro" id="IPR013013">
    <property type="entry name" value="PTS_EIIC_1"/>
</dbReference>
<dbReference type="GO" id="GO:0005886">
    <property type="term" value="C:plasma membrane"/>
    <property type="evidence" value="ECO:0007669"/>
    <property type="project" value="UniProtKB-SubCell"/>
</dbReference>
<feature type="transmembrane region" description="Helical" evidence="12">
    <location>
        <begin position="394"/>
        <end position="417"/>
    </location>
</feature>
<dbReference type="Proteomes" id="UP000199735">
    <property type="component" value="Unassembled WGS sequence"/>
</dbReference>
<feature type="transmembrane region" description="Helical" evidence="12">
    <location>
        <begin position="298"/>
        <end position="323"/>
    </location>
</feature>
<evidence type="ECO:0000256" key="8">
    <source>
        <dbReference type="ARBA" id="ARBA00022777"/>
    </source>
</evidence>
<evidence type="ECO:0000256" key="9">
    <source>
        <dbReference type="ARBA" id="ARBA00022989"/>
    </source>
</evidence>
<dbReference type="FunFam" id="3.30.1360.60:FF:000001">
    <property type="entry name" value="PTS system glucose-specific IIBC component PtsG"/>
    <property type="match status" value="1"/>
</dbReference>
<dbReference type="RefSeq" id="WP_093881096.1">
    <property type="nucleotide sequence ID" value="NZ_FOCD01000003.1"/>
</dbReference>
<feature type="active site" description="Phosphocysteine intermediate; for EIIB activity" evidence="11">
    <location>
        <position position="26"/>
    </location>
</feature>
<dbReference type="InterPro" id="IPR001996">
    <property type="entry name" value="PTS_IIB_1"/>
</dbReference>
<feature type="transmembrane region" description="Helical" evidence="12">
    <location>
        <begin position="335"/>
        <end position="356"/>
    </location>
</feature>
<dbReference type="EMBL" id="FOCD01000003">
    <property type="protein sequence ID" value="SEN76476.1"/>
    <property type="molecule type" value="Genomic_DNA"/>
</dbReference>
<accession>A0AAX2EHZ6</accession>
<evidence type="ECO:0000256" key="5">
    <source>
        <dbReference type="ARBA" id="ARBA00022679"/>
    </source>
</evidence>
<keyword evidence="8" id="KW-0418">Kinase</keyword>
<protein>
    <submittedName>
        <fullName evidence="16">PTS system beta-glucoside-specific IIA component, Glc family /PTS system beta-glucoside-specific IIB component, Glc family /PTS system beta-glucoside-specific IIC component, Glc family</fullName>
    </submittedName>
</protein>
<reference evidence="16 17" key="1">
    <citation type="submission" date="2016-10" db="EMBL/GenBank/DDBJ databases">
        <authorList>
            <person name="Varghese N."/>
            <person name="Submissions S."/>
        </authorList>
    </citation>
    <scope>NUCLEOTIDE SEQUENCE [LARGE SCALE GENOMIC DNA]</scope>
    <source>
        <strain evidence="16 17">DSM 21619</strain>
    </source>
</reference>
<dbReference type="CDD" id="cd00212">
    <property type="entry name" value="PTS_IIB_glc"/>
    <property type="match status" value="1"/>
</dbReference>
<feature type="transmembrane region" description="Helical" evidence="12">
    <location>
        <begin position="437"/>
        <end position="460"/>
    </location>
</feature>
<name>A0AAX2EHZ6_9BACI</name>
<dbReference type="GO" id="GO:0015771">
    <property type="term" value="P:trehalose transport"/>
    <property type="evidence" value="ECO:0007669"/>
    <property type="project" value="TreeGrafter"/>
</dbReference>
<dbReference type="GO" id="GO:0016301">
    <property type="term" value="F:kinase activity"/>
    <property type="evidence" value="ECO:0007669"/>
    <property type="project" value="UniProtKB-KW"/>
</dbReference>
<dbReference type="GO" id="GO:0090589">
    <property type="term" value="F:protein-phosphocysteine-trehalose phosphotransferase system transporter activity"/>
    <property type="evidence" value="ECO:0007669"/>
    <property type="project" value="TreeGrafter"/>
</dbReference>
<comment type="subcellular location">
    <subcellularLocation>
        <location evidence="1">Cell membrane</location>
        <topology evidence="1">Multi-pass membrane protein</topology>
    </subcellularLocation>
</comment>
<evidence type="ECO:0000259" key="13">
    <source>
        <dbReference type="PROSITE" id="PS51093"/>
    </source>
</evidence>
<keyword evidence="7 12" id="KW-0812">Transmembrane</keyword>